<protein>
    <submittedName>
        <fullName evidence="2">Uncharacterized protein</fullName>
    </submittedName>
</protein>
<evidence type="ECO:0000313" key="2">
    <source>
        <dbReference type="EMBL" id="JAD24754.1"/>
    </source>
</evidence>
<evidence type="ECO:0000256" key="1">
    <source>
        <dbReference type="SAM" id="MobiDB-lite"/>
    </source>
</evidence>
<reference evidence="2" key="1">
    <citation type="submission" date="2014-09" db="EMBL/GenBank/DDBJ databases">
        <authorList>
            <person name="Magalhaes I.L.F."/>
            <person name="Oliveira U."/>
            <person name="Santos F.R."/>
            <person name="Vidigal T.H.D.A."/>
            <person name="Brescovit A.D."/>
            <person name="Santos A.J."/>
        </authorList>
    </citation>
    <scope>NUCLEOTIDE SEQUENCE</scope>
    <source>
        <tissue evidence="2">Shoot tissue taken approximately 20 cm above the soil surface</tissue>
    </source>
</reference>
<name>A0A0A8YF24_ARUDO</name>
<dbReference type="AlphaFoldDB" id="A0A0A8YF24"/>
<accession>A0A0A8YF24</accession>
<reference evidence="2" key="2">
    <citation type="journal article" date="2015" name="Data Brief">
        <title>Shoot transcriptome of the giant reed, Arundo donax.</title>
        <authorList>
            <person name="Barrero R.A."/>
            <person name="Guerrero F.D."/>
            <person name="Moolhuijzen P."/>
            <person name="Goolsby J.A."/>
            <person name="Tidwell J."/>
            <person name="Bellgard S.E."/>
            <person name="Bellgard M.I."/>
        </authorList>
    </citation>
    <scope>NUCLEOTIDE SEQUENCE</scope>
    <source>
        <tissue evidence="2">Shoot tissue taken approximately 20 cm above the soil surface</tissue>
    </source>
</reference>
<dbReference type="EMBL" id="GBRH01273141">
    <property type="protein sequence ID" value="JAD24754.1"/>
    <property type="molecule type" value="Transcribed_RNA"/>
</dbReference>
<organism evidence="2">
    <name type="scientific">Arundo donax</name>
    <name type="common">Giant reed</name>
    <name type="synonym">Donax arundinaceus</name>
    <dbReference type="NCBI Taxonomy" id="35708"/>
    <lineage>
        <taxon>Eukaryota</taxon>
        <taxon>Viridiplantae</taxon>
        <taxon>Streptophyta</taxon>
        <taxon>Embryophyta</taxon>
        <taxon>Tracheophyta</taxon>
        <taxon>Spermatophyta</taxon>
        <taxon>Magnoliopsida</taxon>
        <taxon>Liliopsida</taxon>
        <taxon>Poales</taxon>
        <taxon>Poaceae</taxon>
        <taxon>PACMAD clade</taxon>
        <taxon>Arundinoideae</taxon>
        <taxon>Arundineae</taxon>
        <taxon>Arundo</taxon>
    </lineage>
</organism>
<sequence>MKLNMIEPTVVGETNNENQSHEYI</sequence>
<feature type="region of interest" description="Disordered" evidence="1">
    <location>
        <begin position="1"/>
        <end position="24"/>
    </location>
</feature>
<proteinExistence type="predicted"/>